<dbReference type="KEGG" id="acom:CEW83_13370"/>
<evidence type="ECO:0000256" key="2">
    <source>
        <dbReference type="SAM" id="SignalP"/>
    </source>
</evidence>
<dbReference type="Proteomes" id="UP000244930">
    <property type="component" value="Chromosome"/>
</dbReference>
<dbReference type="AlphaFoldDB" id="A0A2U8GQZ5"/>
<evidence type="ECO:0000313" key="3">
    <source>
        <dbReference type="EMBL" id="AWI76087.1"/>
    </source>
</evidence>
<protein>
    <submittedName>
        <fullName evidence="3">Uncharacterized protein</fullName>
    </submittedName>
</protein>
<feature type="signal peptide" evidence="2">
    <location>
        <begin position="1"/>
        <end position="23"/>
    </location>
</feature>
<keyword evidence="2" id="KW-0732">Signal</keyword>
<dbReference type="EMBL" id="CP022187">
    <property type="protein sequence ID" value="AWI76087.1"/>
    <property type="molecule type" value="Genomic_DNA"/>
</dbReference>
<accession>A0A2U8GQZ5</accession>
<feature type="coiled-coil region" evidence="1">
    <location>
        <begin position="29"/>
        <end position="60"/>
    </location>
</feature>
<name>A0A2U8GQZ5_9RHOO</name>
<gene>
    <name evidence="3" type="ORF">CEW83_13370</name>
</gene>
<organism evidence="3 4">
    <name type="scientific">Parazoarcus communis</name>
    <dbReference type="NCBI Taxonomy" id="41977"/>
    <lineage>
        <taxon>Bacteria</taxon>
        <taxon>Pseudomonadati</taxon>
        <taxon>Pseudomonadota</taxon>
        <taxon>Betaproteobacteria</taxon>
        <taxon>Rhodocyclales</taxon>
        <taxon>Zoogloeaceae</taxon>
        <taxon>Parazoarcus</taxon>
    </lineage>
</organism>
<evidence type="ECO:0000313" key="4">
    <source>
        <dbReference type="Proteomes" id="UP000244930"/>
    </source>
</evidence>
<proteinExistence type="predicted"/>
<sequence>MKSMLSVVLLVAGLGLAAGPVWAKLPAPSEEAQVKAAEAKEKAAEAAKVAGEQLAAAQDRVASAWKLKAGK</sequence>
<keyword evidence="4" id="KW-1185">Reference proteome</keyword>
<reference evidence="3 4" key="1">
    <citation type="submission" date="2017-06" db="EMBL/GenBank/DDBJ databases">
        <title>Azoarcus.</title>
        <authorList>
            <person name="Woo J.-H."/>
            <person name="Kim H.-S."/>
        </authorList>
    </citation>
    <scope>NUCLEOTIDE SEQUENCE [LARGE SCALE GENOMIC DNA]</scope>
    <source>
        <strain evidence="3 4">TSPY31</strain>
    </source>
</reference>
<dbReference type="RefSeq" id="WP_108949790.1">
    <property type="nucleotide sequence ID" value="NZ_CP022187.1"/>
</dbReference>
<evidence type="ECO:0000256" key="1">
    <source>
        <dbReference type="SAM" id="Coils"/>
    </source>
</evidence>
<keyword evidence="1" id="KW-0175">Coiled coil</keyword>
<feature type="chain" id="PRO_5016133496" evidence="2">
    <location>
        <begin position="24"/>
        <end position="71"/>
    </location>
</feature>